<evidence type="ECO:0000259" key="4">
    <source>
        <dbReference type="PROSITE" id="PS50234"/>
    </source>
</evidence>
<keyword evidence="2" id="KW-1133">Transmembrane helix</keyword>
<dbReference type="SUPFAM" id="SSF52266">
    <property type="entry name" value="SGNH hydrolase"/>
    <property type="match status" value="1"/>
</dbReference>
<dbReference type="InterPro" id="IPR037460">
    <property type="entry name" value="SEST-like"/>
</dbReference>
<dbReference type="SMART" id="SM00327">
    <property type="entry name" value="VWA"/>
    <property type="match status" value="1"/>
</dbReference>
<reference evidence="6" key="1">
    <citation type="journal article" date="2019" name="Int. J. Syst. Evol. Microbiol.">
        <title>The Global Catalogue of Microorganisms (GCM) 10K type strain sequencing project: providing services to taxonomists for standard genome sequencing and annotation.</title>
        <authorList>
            <consortium name="The Broad Institute Genomics Platform"/>
            <consortium name="The Broad Institute Genome Sequencing Center for Infectious Disease"/>
            <person name="Wu L."/>
            <person name="Ma J."/>
        </authorList>
    </citation>
    <scope>NUCLEOTIDE SEQUENCE [LARGE SCALE GENOMIC DNA]</scope>
    <source>
        <strain evidence="6">CGMCC 4.7204</strain>
    </source>
</reference>
<feature type="region of interest" description="Disordered" evidence="1">
    <location>
        <begin position="813"/>
        <end position="834"/>
    </location>
</feature>
<dbReference type="EMBL" id="JBHSBA010000015">
    <property type="protein sequence ID" value="MFC4128117.1"/>
    <property type="molecule type" value="Genomic_DNA"/>
</dbReference>
<protein>
    <submittedName>
        <fullName evidence="5">VWA domain-containing protein</fullName>
    </submittedName>
</protein>
<dbReference type="Gene3D" id="3.40.50.410">
    <property type="entry name" value="von Willebrand factor, type A domain"/>
    <property type="match status" value="1"/>
</dbReference>
<dbReference type="InterPro" id="IPR036514">
    <property type="entry name" value="SGNH_hydro_sf"/>
</dbReference>
<evidence type="ECO:0000313" key="5">
    <source>
        <dbReference type="EMBL" id="MFC4128117.1"/>
    </source>
</evidence>
<feature type="signal peptide" evidence="3">
    <location>
        <begin position="1"/>
        <end position="24"/>
    </location>
</feature>
<gene>
    <name evidence="5" type="ORF">ACFOW8_24645</name>
</gene>
<keyword evidence="3" id="KW-0732">Signal</keyword>
<evidence type="ECO:0000256" key="2">
    <source>
        <dbReference type="SAM" id="Phobius"/>
    </source>
</evidence>
<dbReference type="PANTHER" id="PTHR37981">
    <property type="entry name" value="LIPASE 2"/>
    <property type="match status" value="1"/>
</dbReference>
<organism evidence="5 6">
    <name type="scientific">Nocardia rhizosphaerae</name>
    <dbReference type="NCBI Taxonomy" id="1691571"/>
    <lineage>
        <taxon>Bacteria</taxon>
        <taxon>Bacillati</taxon>
        <taxon>Actinomycetota</taxon>
        <taxon>Actinomycetes</taxon>
        <taxon>Mycobacteriales</taxon>
        <taxon>Nocardiaceae</taxon>
        <taxon>Nocardia</taxon>
    </lineage>
</organism>
<proteinExistence type="predicted"/>
<feature type="transmembrane region" description="Helical" evidence="2">
    <location>
        <begin position="782"/>
        <end position="807"/>
    </location>
</feature>
<name>A0ABV8LB71_9NOCA</name>
<feature type="compositionally biased region" description="Low complexity" evidence="1">
    <location>
        <begin position="671"/>
        <end position="681"/>
    </location>
</feature>
<keyword evidence="2" id="KW-0812">Transmembrane</keyword>
<dbReference type="RefSeq" id="WP_378554665.1">
    <property type="nucleotide sequence ID" value="NZ_JBHSBA010000015.1"/>
</dbReference>
<dbReference type="Proteomes" id="UP001595767">
    <property type="component" value="Unassembled WGS sequence"/>
</dbReference>
<feature type="domain" description="VWFA" evidence="4">
    <location>
        <begin position="39"/>
        <end position="222"/>
    </location>
</feature>
<dbReference type="SUPFAM" id="SSF53300">
    <property type="entry name" value="vWA-like"/>
    <property type="match status" value="1"/>
</dbReference>
<feature type="region of interest" description="Disordered" evidence="1">
    <location>
        <begin position="658"/>
        <end position="681"/>
    </location>
</feature>
<accession>A0ABV8LB71</accession>
<keyword evidence="2" id="KW-0472">Membrane</keyword>
<keyword evidence="6" id="KW-1185">Reference proteome</keyword>
<comment type="caution">
    <text evidence="5">The sequence shown here is derived from an EMBL/GenBank/DDBJ whole genome shotgun (WGS) entry which is preliminary data.</text>
</comment>
<dbReference type="InterPro" id="IPR036465">
    <property type="entry name" value="vWFA_dom_sf"/>
</dbReference>
<sequence length="834" mass="87064">MRAIAWLVAAAVVGGSALVGGPGAAPAVAAPAATHNDAPVLVVLDTSGSMDESDSAGVHKLDSAKRSVLGIVRELDDSAPVGVWTYPGGGSCDSGGFVDELDMRALSPGTRTTLTADVLALRADGSTPIGPALRDAADALSDKGFRSAAMVLVSDGEATCGGDPCETAKQIRAEGFDLRVYGVAFELTGKGAEQLTCIANETGGQFFSADNGRHLIDTLSNLAANKLRLEVDAPAKAIGGGSATIRLTVHNTSLTGRANDVRVSLAFVANAHLFPAVTPPLVRIGNLPPGAHHSFDWELPVGHASGEAAYRIVAVSASGASGRHDGTITVADAGDYTAVAGDWLKKLMAEGTVGVFGDSYASGEGAGTYEPASPAANALCHRSPKTHVAQLISADQVRNYACSDAVQVNLVAPQAGRVPDMSQIEQMSRADEALDAAFLSIGGNDIGFAGIVIRCLFPNELPVTVYRSPVTGVEWQAAIDIECGHSDAAADGTPIGTSLADRGIAQRIHELGTQLPDTYRALYDAINVERYVARRGHEAPLIVLGYPMVFPNVVGVGCGEFSAREVTFANRIVTQLNEALALAVHAAAGDSRKIYFVDAVESAMQPANTLCDGDRSGIVPAALLDGAAKTFTDQAGLQELMHPNTTGYGRIAGAIATWSSGTDEPGDTSATTGRRPPTVTTGERTCMPMALTMARRQLAVEQGVCLYAHREWTEPSTYWAEVHSTPITLGAGRIEPGDGPIRLDIPPTLPPGRHTLHLVVMTESGEVTNYTADLVVAVPLPWWWWAIVVGSAVSLLGAAVLVVRVWWLRRSPEPGRGHSPDPAPDQVLPRDAPQ</sequence>
<dbReference type="Pfam" id="PF00092">
    <property type="entry name" value="VWA"/>
    <property type="match status" value="1"/>
</dbReference>
<evidence type="ECO:0000256" key="3">
    <source>
        <dbReference type="SAM" id="SignalP"/>
    </source>
</evidence>
<dbReference type="PROSITE" id="PS50234">
    <property type="entry name" value="VWFA"/>
    <property type="match status" value="1"/>
</dbReference>
<dbReference type="PANTHER" id="PTHR37981:SF1">
    <property type="entry name" value="SGNH HYDROLASE-TYPE ESTERASE DOMAIN-CONTAINING PROTEIN"/>
    <property type="match status" value="1"/>
</dbReference>
<evidence type="ECO:0000313" key="6">
    <source>
        <dbReference type="Proteomes" id="UP001595767"/>
    </source>
</evidence>
<dbReference type="InterPro" id="IPR002035">
    <property type="entry name" value="VWF_A"/>
</dbReference>
<dbReference type="Gene3D" id="3.40.50.1110">
    <property type="entry name" value="SGNH hydrolase"/>
    <property type="match status" value="1"/>
</dbReference>
<evidence type="ECO:0000256" key="1">
    <source>
        <dbReference type="SAM" id="MobiDB-lite"/>
    </source>
</evidence>
<feature type="chain" id="PRO_5047303322" evidence="3">
    <location>
        <begin position="25"/>
        <end position="834"/>
    </location>
</feature>